<sequence>MGGPQATNNNPKRKASSRGNKKFVGVRQRPSGRWVAEIKDSLQKVRLWLGTFDTAEDAARAYDEAARSLRGANARTNFDYSKNTTTSAGSSTGGSGAEDFDIYKNGTMCLPETLTPFSFEDDGQCKEGADGLLGVLKAKLRDGKPIPIRIWDGRGNGRAPIVMNTLCGGDGNKIDASSRSAVQIDSSPSMSFGSGQSFQGPRQNAIDGNDEEHRAISRLQRPRAPHQKIFSYSRCQPAADHYTLSNEHKINEMQLQASVIWAPPPDPEPALPYSPFISQDEEDKTTAHPTTLCRRRHDHLLNTNSRILHHHQSANPNGNDLAACVTDGQHSSLTRASVADVEYRDHEKSCMLGGGVLLASSSHDQHNAQCHDVDNRNNFGGTTERGGATGSATTTASAAAQPAATRAGRSRTSGSGGGGQIGAAQWRGRSASEQRRRGEEARPSSSGGGGQQTQRPIGSGEEAVLQQQGSRSSGEEAATQQQQGWRRLRSHDGVVVGDAVADGSCSGWRGRRSWSRQRPPRRRRRRRRAVTAVARRWRRQRRSDDGGVGAAATSARQ</sequence>
<dbReference type="FunFam" id="3.30.730.10:FF:000005">
    <property type="entry name" value="ethylene-responsive transcription factor RAP2-11"/>
    <property type="match status" value="1"/>
</dbReference>
<keyword evidence="4" id="KW-0804">Transcription</keyword>
<dbReference type="InterPro" id="IPR001471">
    <property type="entry name" value="AP2/ERF_dom"/>
</dbReference>
<organism evidence="9 10">
    <name type="scientific">Stephania cephalantha</name>
    <dbReference type="NCBI Taxonomy" id="152367"/>
    <lineage>
        <taxon>Eukaryota</taxon>
        <taxon>Viridiplantae</taxon>
        <taxon>Streptophyta</taxon>
        <taxon>Embryophyta</taxon>
        <taxon>Tracheophyta</taxon>
        <taxon>Spermatophyta</taxon>
        <taxon>Magnoliopsida</taxon>
        <taxon>Ranunculales</taxon>
        <taxon>Menispermaceae</taxon>
        <taxon>Menispermoideae</taxon>
        <taxon>Cissampelideae</taxon>
        <taxon>Stephania</taxon>
    </lineage>
</organism>
<accession>A0AAP0PYS2</accession>
<dbReference type="PRINTS" id="PR00367">
    <property type="entry name" value="ETHRSPELEMNT"/>
</dbReference>
<evidence type="ECO:0000256" key="5">
    <source>
        <dbReference type="ARBA" id="ARBA00023242"/>
    </source>
</evidence>
<dbReference type="GO" id="GO:0005634">
    <property type="term" value="C:nucleus"/>
    <property type="evidence" value="ECO:0007669"/>
    <property type="project" value="UniProtKB-SubCell"/>
</dbReference>
<feature type="region of interest" description="Disordered" evidence="7">
    <location>
        <begin position="367"/>
        <end position="557"/>
    </location>
</feature>
<evidence type="ECO:0000256" key="6">
    <source>
        <dbReference type="ARBA" id="ARBA00024343"/>
    </source>
</evidence>
<dbReference type="GO" id="GO:0003677">
    <property type="term" value="F:DNA binding"/>
    <property type="evidence" value="ECO:0007669"/>
    <property type="project" value="UniProtKB-KW"/>
</dbReference>
<comment type="caution">
    <text evidence="9">The sequence shown here is derived from an EMBL/GenBank/DDBJ whole genome shotgun (WGS) entry which is preliminary data.</text>
</comment>
<keyword evidence="2" id="KW-0805">Transcription regulation</keyword>
<dbReference type="Proteomes" id="UP001419268">
    <property type="component" value="Unassembled WGS sequence"/>
</dbReference>
<name>A0AAP0PYS2_9MAGN</name>
<evidence type="ECO:0000259" key="8">
    <source>
        <dbReference type="PROSITE" id="PS51032"/>
    </source>
</evidence>
<evidence type="ECO:0000256" key="2">
    <source>
        <dbReference type="ARBA" id="ARBA00023015"/>
    </source>
</evidence>
<feature type="compositionally biased region" description="Basic and acidic residues" evidence="7">
    <location>
        <begin position="430"/>
        <end position="442"/>
    </location>
</feature>
<evidence type="ECO:0000313" key="9">
    <source>
        <dbReference type="EMBL" id="KAK9157571.1"/>
    </source>
</evidence>
<dbReference type="SMART" id="SM00380">
    <property type="entry name" value="AP2"/>
    <property type="match status" value="1"/>
</dbReference>
<feature type="domain" description="AP2/ERF" evidence="8">
    <location>
        <begin position="22"/>
        <end position="79"/>
    </location>
</feature>
<comment type="similarity">
    <text evidence="6">Belongs to the AP2/ERF transcription factor family. ERF subfamily.</text>
</comment>
<feature type="region of interest" description="Disordered" evidence="7">
    <location>
        <begin position="181"/>
        <end position="204"/>
    </location>
</feature>
<dbReference type="SUPFAM" id="SSF54171">
    <property type="entry name" value="DNA-binding domain"/>
    <property type="match status" value="1"/>
</dbReference>
<keyword evidence="3" id="KW-0238">DNA-binding</keyword>
<evidence type="ECO:0000256" key="7">
    <source>
        <dbReference type="SAM" id="MobiDB-lite"/>
    </source>
</evidence>
<protein>
    <recommendedName>
        <fullName evidence="8">AP2/ERF domain-containing protein</fullName>
    </recommendedName>
</protein>
<feature type="compositionally biased region" description="Polar residues" evidence="7">
    <location>
        <begin position="465"/>
        <end position="484"/>
    </location>
</feature>
<dbReference type="GO" id="GO:0003700">
    <property type="term" value="F:DNA-binding transcription factor activity"/>
    <property type="evidence" value="ECO:0007669"/>
    <property type="project" value="InterPro"/>
</dbReference>
<evidence type="ECO:0000256" key="3">
    <source>
        <dbReference type="ARBA" id="ARBA00023125"/>
    </source>
</evidence>
<dbReference type="PANTHER" id="PTHR31194">
    <property type="entry name" value="SHN SHINE , DNA BINDING / TRANSCRIPTION FACTOR"/>
    <property type="match status" value="1"/>
</dbReference>
<feature type="compositionally biased region" description="Low complexity" evidence="7">
    <location>
        <begin position="390"/>
        <end position="413"/>
    </location>
</feature>
<proteinExistence type="inferred from homology"/>
<feature type="region of interest" description="Disordered" evidence="7">
    <location>
        <begin position="1"/>
        <end position="29"/>
    </location>
</feature>
<dbReference type="InterPro" id="IPR050913">
    <property type="entry name" value="AP2/ERF_ERF"/>
</dbReference>
<evidence type="ECO:0000256" key="1">
    <source>
        <dbReference type="ARBA" id="ARBA00004123"/>
    </source>
</evidence>
<dbReference type="PANTHER" id="PTHR31194:SF189">
    <property type="entry name" value="AP2_ERF DOMAIN-CONTAINING PROTEIN"/>
    <property type="match status" value="1"/>
</dbReference>
<evidence type="ECO:0000256" key="4">
    <source>
        <dbReference type="ARBA" id="ARBA00023163"/>
    </source>
</evidence>
<dbReference type="PROSITE" id="PS51032">
    <property type="entry name" value="AP2_ERF"/>
    <property type="match status" value="1"/>
</dbReference>
<dbReference type="InterPro" id="IPR016177">
    <property type="entry name" value="DNA-bd_dom_sf"/>
</dbReference>
<feature type="compositionally biased region" description="Low complexity" evidence="7">
    <location>
        <begin position="493"/>
        <end position="503"/>
    </location>
</feature>
<feature type="compositionally biased region" description="Low complexity" evidence="7">
    <location>
        <begin position="186"/>
        <end position="201"/>
    </location>
</feature>
<dbReference type="CDD" id="cd00018">
    <property type="entry name" value="AP2"/>
    <property type="match status" value="1"/>
</dbReference>
<feature type="compositionally biased region" description="Polar residues" evidence="7">
    <location>
        <begin position="1"/>
        <end position="10"/>
    </location>
</feature>
<reference evidence="9 10" key="1">
    <citation type="submission" date="2024-01" db="EMBL/GenBank/DDBJ databases">
        <title>Genome assemblies of Stephania.</title>
        <authorList>
            <person name="Yang L."/>
        </authorList>
    </citation>
    <scope>NUCLEOTIDE SEQUENCE [LARGE SCALE GENOMIC DNA]</scope>
    <source>
        <strain evidence="9">JXDWG</strain>
        <tissue evidence="9">Leaf</tissue>
    </source>
</reference>
<keyword evidence="5" id="KW-0539">Nucleus</keyword>
<dbReference type="InterPro" id="IPR036955">
    <property type="entry name" value="AP2/ERF_dom_sf"/>
</dbReference>
<dbReference type="AlphaFoldDB" id="A0AAP0PYS2"/>
<dbReference type="EMBL" id="JBBNAG010000002">
    <property type="protein sequence ID" value="KAK9157571.1"/>
    <property type="molecule type" value="Genomic_DNA"/>
</dbReference>
<feature type="compositionally biased region" description="Basic residues" evidence="7">
    <location>
        <begin position="11"/>
        <end position="21"/>
    </location>
</feature>
<dbReference type="Gene3D" id="3.30.730.10">
    <property type="entry name" value="AP2/ERF domain"/>
    <property type="match status" value="1"/>
</dbReference>
<dbReference type="Pfam" id="PF00847">
    <property type="entry name" value="AP2"/>
    <property type="match status" value="1"/>
</dbReference>
<gene>
    <name evidence="9" type="ORF">Scep_004145</name>
</gene>
<comment type="subcellular location">
    <subcellularLocation>
        <location evidence="1">Nucleus</location>
    </subcellularLocation>
</comment>
<keyword evidence="10" id="KW-1185">Reference proteome</keyword>
<feature type="compositionally biased region" description="Basic residues" evidence="7">
    <location>
        <begin position="509"/>
        <end position="541"/>
    </location>
</feature>
<evidence type="ECO:0000313" key="10">
    <source>
        <dbReference type="Proteomes" id="UP001419268"/>
    </source>
</evidence>